<evidence type="ECO:0000256" key="1">
    <source>
        <dbReference type="ARBA" id="ARBA00023125"/>
    </source>
</evidence>
<keyword evidence="1" id="KW-0238">DNA-binding</keyword>
<reference evidence="3" key="1">
    <citation type="submission" date="2016-10" db="EMBL/GenBank/DDBJ databases">
        <authorList>
            <person name="Varghese N."/>
            <person name="Submissions S."/>
        </authorList>
    </citation>
    <scope>NUCLEOTIDE SEQUENCE [LARGE SCALE GENOMIC DNA]</scope>
    <source>
        <strain evidence="3">DSM 1565</strain>
    </source>
</reference>
<dbReference type="EMBL" id="FPCH01000001">
    <property type="protein sequence ID" value="SFV29857.1"/>
    <property type="molecule type" value="Genomic_DNA"/>
</dbReference>
<dbReference type="PANTHER" id="PTHR33221:SF4">
    <property type="entry name" value="HTH-TYPE TRANSCRIPTIONAL REPRESSOR NSRR"/>
    <property type="match status" value="1"/>
</dbReference>
<name>A0A1I7N5A2_9HYPH</name>
<dbReference type="Proteomes" id="UP000199423">
    <property type="component" value="Unassembled WGS sequence"/>
</dbReference>
<dbReference type="PROSITE" id="PS51197">
    <property type="entry name" value="HTH_RRF2_2"/>
    <property type="match status" value="1"/>
</dbReference>
<dbReference type="RefSeq" id="WP_092865811.1">
    <property type="nucleotide sequence ID" value="NZ_FPCH01000001.1"/>
</dbReference>
<organism evidence="2 3">
    <name type="scientific">Hyphomicrobium facile</name>
    <dbReference type="NCBI Taxonomy" id="51670"/>
    <lineage>
        <taxon>Bacteria</taxon>
        <taxon>Pseudomonadati</taxon>
        <taxon>Pseudomonadota</taxon>
        <taxon>Alphaproteobacteria</taxon>
        <taxon>Hyphomicrobiales</taxon>
        <taxon>Hyphomicrobiaceae</taxon>
        <taxon>Hyphomicrobium</taxon>
    </lineage>
</organism>
<dbReference type="InterPro" id="IPR000944">
    <property type="entry name" value="Tscrpt_reg_Rrf2"/>
</dbReference>
<dbReference type="InterPro" id="IPR036388">
    <property type="entry name" value="WH-like_DNA-bd_sf"/>
</dbReference>
<dbReference type="SUPFAM" id="SSF46785">
    <property type="entry name" value="Winged helix' DNA-binding domain"/>
    <property type="match status" value="1"/>
</dbReference>
<dbReference type="GO" id="GO:0005829">
    <property type="term" value="C:cytosol"/>
    <property type="evidence" value="ECO:0007669"/>
    <property type="project" value="TreeGrafter"/>
</dbReference>
<dbReference type="GO" id="GO:0003677">
    <property type="term" value="F:DNA binding"/>
    <property type="evidence" value="ECO:0007669"/>
    <property type="project" value="UniProtKB-KW"/>
</dbReference>
<proteinExistence type="predicted"/>
<dbReference type="PANTHER" id="PTHR33221">
    <property type="entry name" value="WINGED HELIX-TURN-HELIX TRANSCRIPTIONAL REGULATOR, RRF2 FAMILY"/>
    <property type="match status" value="1"/>
</dbReference>
<dbReference type="OrthoDB" id="9802344at2"/>
<dbReference type="STRING" id="51670.SAMN04488557_1351"/>
<dbReference type="NCBIfam" id="TIGR00738">
    <property type="entry name" value="rrf2_super"/>
    <property type="match status" value="1"/>
</dbReference>
<dbReference type="GO" id="GO:0003700">
    <property type="term" value="F:DNA-binding transcription factor activity"/>
    <property type="evidence" value="ECO:0007669"/>
    <property type="project" value="TreeGrafter"/>
</dbReference>
<keyword evidence="3" id="KW-1185">Reference proteome</keyword>
<gene>
    <name evidence="2" type="ORF">SAMN04488557_1351</name>
</gene>
<dbReference type="Pfam" id="PF02082">
    <property type="entry name" value="Rrf2"/>
    <property type="match status" value="1"/>
</dbReference>
<evidence type="ECO:0000313" key="3">
    <source>
        <dbReference type="Proteomes" id="UP000199423"/>
    </source>
</evidence>
<dbReference type="Gene3D" id="1.10.10.10">
    <property type="entry name" value="Winged helix-like DNA-binding domain superfamily/Winged helix DNA-binding domain"/>
    <property type="match status" value="1"/>
</dbReference>
<dbReference type="InterPro" id="IPR036390">
    <property type="entry name" value="WH_DNA-bd_sf"/>
</dbReference>
<sequence length="148" mass="16368">MRLTVLADYSLRVLMYLGSHPDRLATIDEIAEAYGISANHLMKVVHRLGQLGFVETQRGRGGGLRLGKSAGEVTLGEVLRAVEDDFQLVECFGAGNTCRITDVCRLKRVLHRALEAYFEVLDDWTLADIIANRKALLGVLDNADQIGR</sequence>
<accession>A0A1I7N5A2</accession>
<protein>
    <submittedName>
        <fullName evidence="2">Transcriptional regulator, BadM/Rrf2 family</fullName>
    </submittedName>
</protein>
<evidence type="ECO:0000313" key="2">
    <source>
        <dbReference type="EMBL" id="SFV29857.1"/>
    </source>
</evidence>
<dbReference type="AlphaFoldDB" id="A0A1I7N5A2"/>